<proteinExistence type="predicted"/>
<organism evidence="2 3">
    <name type="scientific">Brevibacillus choshinensis</name>
    <dbReference type="NCBI Taxonomy" id="54911"/>
    <lineage>
        <taxon>Bacteria</taxon>
        <taxon>Bacillati</taxon>
        <taxon>Bacillota</taxon>
        <taxon>Bacilli</taxon>
        <taxon>Bacillales</taxon>
        <taxon>Paenibacillaceae</taxon>
        <taxon>Brevibacillus</taxon>
    </lineage>
</organism>
<evidence type="ECO:0000313" key="3">
    <source>
        <dbReference type="Proteomes" id="UP000596248"/>
    </source>
</evidence>
<dbReference type="Gene3D" id="1.20.210.10">
    <property type="entry name" value="Cytochrome c oxidase-like, subunit I domain"/>
    <property type="match status" value="1"/>
</dbReference>
<feature type="transmembrane region" description="Helical" evidence="1">
    <location>
        <begin position="40"/>
        <end position="57"/>
    </location>
</feature>
<gene>
    <name evidence="2" type="ORF">JNE38_13185</name>
</gene>
<feature type="transmembrane region" description="Helical" evidence="1">
    <location>
        <begin position="94"/>
        <end position="117"/>
    </location>
</feature>
<dbReference type="InterPro" id="IPR036927">
    <property type="entry name" value="Cyt_c_oxase-like_su1_sf"/>
</dbReference>
<dbReference type="Proteomes" id="UP000596248">
    <property type="component" value="Chromosome"/>
</dbReference>
<keyword evidence="1" id="KW-0472">Membrane</keyword>
<evidence type="ECO:0000256" key="1">
    <source>
        <dbReference type="SAM" id="Phobius"/>
    </source>
</evidence>
<dbReference type="SUPFAM" id="SSF81442">
    <property type="entry name" value="Cytochrome c oxidase subunit I-like"/>
    <property type="match status" value="1"/>
</dbReference>
<feature type="transmembrane region" description="Helical" evidence="1">
    <location>
        <begin position="69"/>
        <end position="88"/>
    </location>
</feature>
<reference evidence="2 3" key="1">
    <citation type="submission" date="2021-01" db="EMBL/GenBank/DDBJ databases">
        <title>Identification of strong promoters based on the transcriptome of Brevibacillus choshinensis.</title>
        <authorList>
            <person name="Yao D."/>
            <person name="Zhang K."/>
            <person name="Wu J."/>
        </authorList>
    </citation>
    <scope>NUCLEOTIDE SEQUENCE [LARGE SCALE GENOMIC DNA]</scope>
    <source>
        <strain evidence="2 3">HPD31-SP3</strain>
    </source>
</reference>
<accession>A0ABX7FW26</accession>
<keyword evidence="1" id="KW-0812">Transmembrane</keyword>
<dbReference type="RefSeq" id="WP_203356963.1">
    <property type="nucleotide sequence ID" value="NZ_CP069127.1"/>
</dbReference>
<protein>
    <submittedName>
        <fullName evidence="2">Cytochrome-c oxidase</fullName>
    </submittedName>
</protein>
<keyword evidence="3" id="KW-1185">Reference proteome</keyword>
<name>A0ABX7FW26_BRECH</name>
<sequence length="122" mass="13285">MASKFLKIAAVYFILAIILGIVMGVTKAFQYASVHAHLNLAGWVTLAIIGLIYRAYPQAADNKLASWHFWLHNIGLPVMQGCLFLMLFTGAESFVVGAIVGSLVLGIGILLFVINVWKHVGE</sequence>
<keyword evidence="1" id="KW-1133">Transmembrane helix</keyword>
<evidence type="ECO:0000313" key="2">
    <source>
        <dbReference type="EMBL" id="QRG69989.1"/>
    </source>
</evidence>
<dbReference type="EMBL" id="CP069127">
    <property type="protein sequence ID" value="QRG69989.1"/>
    <property type="molecule type" value="Genomic_DNA"/>
</dbReference>